<dbReference type="SFLD" id="SFLDG01129">
    <property type="entry name" value="C1.5:_HAD__Beta-PGM__Phosphata"/>
    <property type="match status" value="1"/>
</dbReference>
<dbReference type="OrthoDB" id="9807630at2"/>
<dbReference type="Proteomes" id="UP000181899">
    <property type="component" value="Unassembled WGS sequence"/>
</dbReference>
<keyword evidence="2" id="KW-1185">Reference proteome</keyword>
<dbReference type="GO" id="GO:0006281">
    <property type="term" value="P:DNA repair"/>
    <property type="evidence" value="ECO:0007669"/>
    <property type="project" value="TreeGrafter"/>
</dbReference>
<dbReference type="PANTHER" id="PTHR43434">
    <property type="entry name" value="PHOSPHOGLYCOLATE PHOSPHATASE"/>
    <property type="match status" value="1"/>
</dbReference>
<evidence type="ECO:0000313" key="1">
    <source>
        <dbReference type="EMBL" id="SFN55943.1"/>
    </source>
</evidence>
<dbReference type="InterPro" id="IPR041492">
    <property type="entry name" value="HAD_2"/>
</dbReference>
<dbReference type="Gene3D" id="1.10.150.240">
    <property type="entry name" value="Putative phosphatase, domain 2"/>
    <property type="match status" value="1"/>
</dbReference>
<dbReference type="RefSeq" id="WP_074911305.1">
    <property type="nucleotide sequence ID" value="NZ_FOVK01000002.1"/>
</dbReference>
<reference evidence="1 2" key="1">
    <citation type="submission" date="2016-10" db="EMBL/GenBank/DDBJ databases">
        <authorList>
            <person name="de Groot N.N."/>
        </authorList>
    </citation>
    <scope>NUCLEOTIDE SEQUENCE [LARGE SCALE GENOMIC DNA]</scope>
    <source>
        <strain evidence="1 2">ML2</strain>
    </source>
</reference>
<dbReference type="EMBL" id="FOVK01000002">
    <property type="protein sequence ID" value="SFN55943.1"/>
    <property type="molecule type" value="Genomic_DNA"/>
</dbReference>
<sequence>MIEAVFFDLDGTVANTNELIYQSFKRMFTDKMKMQVEDAEIYSLFGEPLTTSLLKYQEDITDIMDYYRAYNAEHHDAMITSFVGVEEALKALKENGLKLGIVTSKRERMARRSLSCLGLLDYFDVIVTPEYTEKHKPEPDPLWKACELAGGIDPKNTLMVGDATYDILCGNAAGATTVAVSYSVIAPEVLKGANPHYTVDDLRELLQIIEEKNREVRSF</sequence>
<dbReference type="Pfam" id="PF13419">
    <property type="entry name" value="HAD_2"/>
    <property type="match status" value="1"/>
</dbReference>
<accession>A0A1I5A0N7</accession>
<dbReference type="PANTHER" id="PTHR43434:SF26">
    <property type="entry name" value="PYROPHOSPHATASE PPAX"/>
    <property type="match status" value="1"/>
</dbReference>
<dbReference type="PRINTS" id="PR00413">
    <property type="entry name" value="HADHALOGNASE"/>
</dbReference>
<dbReference type="InterPro" id="IPR023214">
    <property type="entry name" value="HAD_sf"/>
</dbReference>
<dbReference type="STRING" id="398199.SAMN05421804_10514"/>
<dbReference type="SUPFAM" id="SSF56784">
    <property type="entry name" value="HAD-like"/>
    <property type="match status" value="1"/>
</dbReference>
<dbReference type="InterPro" id="IPR006439">
    <property type="entry name" value="HAD-SF_hydro_IA"/>
</dbReference>
<dbReference type="SFLD" id="SFLDS00003">
    <property type="entry name" value="Haloacid_Dehalogenase"/>
    <property type="match status" value="1"/>
</dbReference>
<dbReference type="Gene3D" id="3.40.50.1000">
    <property type="entry name" value="HAD superfamily/HAD-like"/>
    <property type="match status" value="1"/>
</dbReference>
<name>A0A1I5A0N7_9CLOT</name>
<proteinExistence type="predicted"/>
<dbReference type="NCBIfam" id="NF009804">
    <property type="entry name" value="PRK13288.1"/>
    <property type="match status" value="1"/>
</dbReference>
<gene>
    <name evidence="1" type="ORF">SAMN04488695_102260</name>
</gene>
<dbReference type="GO" id="GO:0008967">
    <property type="term" value="F:phosphoglycolate phosphatase activity"/>
    <property type="evidence" value="ECO:0007669"/>
    <property type="project" value="TreeGrafter"/>
</dbReference>
<evidence type="ECO:0000313" key="2">
    <source>
        <dbReference type="Proteomes" id="UP000181899"/>
    </source>
</evidence>
<dbReference type="AlphaFoldDB" id="A0A1I5A0N7"/>
<organism evidence="1 2">
    <name type="scientific">Proteiniclasticum ruminis</name>
    <dbReference type="NCBI Taxonomy" id="398199"/>
    <lineage>
        <taxon>Bacteria</taxon>
        <taxon>Bacillati</taxon>
        <taxon>Bacillota</taxon>
        <taxon>Clostridia</taxon>
        <taxon>Eubacteriales</taxon>
        <taxon>Clostridiaceae</taxon>
        <taxon>Proteiniclasticum</taxon>
    </lineage>
</organism>
<dbReference type="InterPro" id="IPR023198">
    <property type="entry name" value="PGP-like_dom2"/>
</dbReference>
<dbReference type="NCBIfam" id="TIGR01549">
    <property type="entry name" value="HAD-SF-IA-v1"/>
    <property type="match status" value="1"/>
</dbReference>
<dbReference type="InterPro" id="IPR050155">
    <property type="entry name" value="HAD-like_hydrolase_sf"/>
</dbReference>
<dbReference type="SFLD" id="SFLDG01135">
    <property type="entry name" value="C1.5.6:_HAD__Beta-PGM__Phospha"/>
    <property type="match status" value="1"/>
</dbReference>
<dbReference type="eggNOG" id="COG0546">
    <property type="taxonomic scope" value="Bacteria"/>
</dbReference>
<dbReference type="InterPro" id="IPR036412">
    <property type="entry name" value="HAD-like_sf"/>
</dbReference>
<protein>
    <submittedName>
        <fullName evidence="1">Pyrophosphatase PpaX</fullName>
    </submittedName>
</protein>
<dbReference type="GO" id="GO:0005829">
    <property type="term" value="C:cytosol"/>
    <property type="evidence" value="ECO:0007669"/>
    <property type="project" value="TreeGrafter"/>
</dbReference>